<organism evidence="6 7">
    <name type="scientific">Microdochium bolleyi</name>
    <dbReference type="NCBI Taxonomy" id="196109"/>
    <lineage>
        <taxon>Eukaryota</taxon>
        <taxon>Fungi</taxon>
        <taxon>Dikarya</taxon>
        <taxon>Ascomycota</taxon>
        <taxon>Pezizomycotina</taxon>
        <taxon>Sordariomycetes</taxon>
        <taxon>Xylariomycetidae</taxon>
        <taxon>Xylariales</taxon>
        <taxon>Microdochiaceae</taxon>
        <taxon>Microdochium</taxon>
    </lineage>
</organism>
<reference evidence="7" key="1">
    <citation type="submission" date="2016-02" db="EMBL/GenBank/DDBJ databases">
        <title>Draft genome sequence of Microdochium bolleyi, a fungal endophyte of beachgrass.</title>
        <authorList>
            <consortium name="DOE Joint Genome Institute"/>
            <person name="David A.S."/>
            <person name="May G."/>
            <person name="Haridas S."/>
            <person name="Lim J."/>
            <person name="Wang M."/>
            <person name="Labutti K."/>
            <person name="Lipzen A."/>
            <person name="Barry K."/>
            <person name="Grigoriev I.V."/>
        </authorList>
    </citation>
    <scope>NUCLEOTIDE SEQUENCE [LARGE SCALE GENOMIC DNA]</scope>
    <source>
        <strain evidence="7">J235TASD1</strain>
    </source>
</reference>
<name>A0A136ISY5_9PEZI</name>
<dbReference type="GO" id="GO:0010181">
    <property type="term" value="F:FMN binding"/>
    <property type="evidence" value="ECO:0007669"/>
    <property type="project" value="InterPro"/>
</dbReference>
<dbReference type="SUPFAM" id="SSF51395">
    <property type="entry name" value="FMN-linked oxidoreductases"/>
    <property type="match status" value="1"/>
</dbReference>
<evidence type="ECO:0000256" key="4">
    <source>
        <dbReference type="ARBA" id="ARBA00023002"/>
    </source>
</evidence>
<dbReference type="Gene3D" id="3.20.20.70">
    <property type="entry name" value="Aldolase class I"/>
    <property type="match status" value="1"/>
</dbReference>
<dbReference type="InterPro" id="IPR013785">
    <property type="entry name" value="Aldolase_TIM"/>
</dbReference>
<dbReference type="STRING" id="196109.A0A136ISY5"/>
<protein>
    <submittedName>
        <fullName evidence="6">NADH:flavin oxidoreductase/NADH oxidase</fullName>
    </submittedName>
</protein>
<dbReference type="InterPro" id="IPR051799">
    <property type="entry name" value="NADH_flavin_oxidoreductase"/>
</dbReference>
<gene>
    <name evidence="6" type="ORF">Micbo1qcDRAFT_197603</name>
</gene>
<keyword evidence="7" id="KW-1185">Reference proteome</keyword>
<dbReference type="InterPro" id="IPR001155">
    <property type="entry name" value="OxRdtase_FMN_N"/>
</dbReference>
<dbReference type="AlphaFoldDB" id="A0A136ISY5"/>
<dbReference type="InParanoid" id="A0A136ISY5"/>
<accession>A0A136ISY5</accession>
<evidence type="ECO:0000256" key="1">
    <source>
        <dbReference type="ARBA" id="ARBA00005979"/>
    </source>
</evidence>
<evidence type="ECO:0000256" key="2">
    <source>
        <dbReference type="ARBA" id="ARBA00022630"/>
    </source>
</evidence>
<sequence length="421" mass="44843">MDLDIAKPLRLRCGLVLPNRLVKAAMTESLGDARNLPGSAESLSLYRHWAHGGWGMVITGNVQVDHRYLGDPRDFAINSTLLESANLAAFRLLASAANHGKTQTVVQICHPGRQIAFNSGTIAPSAVPMDFGPGILPNLLNRVIFGTPRAMDSAEIKHVIKSFAHTARLLSRAGFAGVEVHAAHGYLLSQFLSPRSNKRTDEYGGSAAARARLLVEIVEAIRSVVPATFCIGVKINSADVGSAAAMQDSMEQIRAIAALGDKDGGHGGGIDFLEISGGTFEDPTFSTGHVTEPVKSSTAARESFFLDYATAVRSAFPDMPLIVTGGLRSRRAMETAVRDGKCDLVGLARPAVVDPALPRSLILNSDVSDEEAVAEAPKIKGSPLAGLLGIKLMGVGPERDWYTNKMHELGRKPIEPSMPLL</sequence>
<proteinExistence type="inferred from homology"/>
<evidence type="ECO:0000313" key="6">
    <source>
        <dbReference type="EMBL" id="KXJ88003.1"/>
    </source>
</evidence>
<dbReference type="EMBL" id="KQ964260">
    <property type="protein sequence ID" value="KXJ88003.1"/>
    <property type="molecule type" value="Genomic_DNA"/>
</dbReference>
<dbReference type="CDD" id="cd04733">
    <property type="entry name" value="OYE_like_2_FMN"/>
    <property type="match status" value="1"/>
</dbReference>
<feature type="domain" description="NADH:flavin oxidoreductase/NADH oxidase N-terminal" evidence="5">
    <location>
        <begin position="7"/>
        <end position="360"/>
    </location>
</feature>
<comment type="similarity">
    <text evidence="1">Belongs to the NADH:flavin oxidoreductase/NADH oxidase family.</text>
</comment>
<evidence type="ECO:0000256" key="3">
    <source>
        <dbReference type="ARBA" id="ARBA00022643"/>
    </source>
</evidence>
<keyword evidence="2" id="KW-0285">Flavoprotein</keyword>
<dbReference type="Pfam" id="PF00724">
    <property type="entry name" value="Oxidored_FMN"/>
    <property type="match status" value="1"/>
</dbReference>
<dbReference type="PANTHER" id="PTHR43656">
    <property type="entry name" value="BINDING OXIDOREDUCTASE, PUTATIVE (AFU_ORTHOLOGUE AFUA_2G08260)-RELATED"/>
    <property type="match status" value="1"/>
</dbReference>
<dbReference type="Proteomes" id="UP000070501">
    <property type="component" value="Unassembled WGS sequence"/>
</dbReference>
<evidence type="ECO:0000259" key="5">
    <source>
        <dbReference type="Pfam" id="PF00724"/>
    </source>
</evidence>
<evidence type="ECO:0000313" key="7">
    <source>
        <dbReference type="Proteomes" id="UP000070501"/>
    </source>
</evidence>
<dbReference type="OrthoDB" id="1663137at2759"/>
<keyword evidence="3" id="KW-0288">FMN</keyword>
<dbReference type="PANTHER" id="PTHR43656:SF2">
    <property type="entry name" value="BINDING OXIDOREDUCTASE, PUTATIVE (AFU_ORTHOLOGUE AFUA_2G08260)-RELATED"/>
    <property type="match status" value="1"/>
</dbReference>
<dbReference type="GO" id="GO:0016491">
    <property type="term" value="F:oxidoreductase activity"/>
    <property type="evidence" value="ECO:0007669"/>
    <property type="project" value="UniProtKB-KW"/>
</dbReference>
<keyword evidence="4" id="KW-0560">Oxidoreductase</keyword>